<comment type="caution">
    <text evidence="2">The sequence shown here is derived from an EMBL/GenBank/DDBJ whole genome shotgun (WGS) entry which is preliminary data.</text>
</comment>
<feature type="region of interest" description="Disordered" evidence="1">
    <location>
        <begin position="51"/>
        <end position="90"/>
    </location>
</feature>
<sequence length="451" mass="50925">MSSYDQSYFQIGDYTFEGIVYPHYQDRNGCQYFIRNGEKFVTAETQEFSHYESQTQAPFAPSWSPSPKGKEPASSDTFATEQGSQSYSSGAGYNSAPAYSPTYCTTGGLSTTPTYMGAAPTFDNLPPTSQSNNPYFVTESFYNSDGKPPGYNPPAANADFASDDTSTSTKCSYLLPVPATPSYYASPDANKRPDMIPCNAPCKKTKFICSYHEGKYQYGYECISKIYQRDGLGQYIRGLDGLPTAVQVRYPDGRIGDQICRNPAVSQKFFCHECRPVWLPCYYGLARDRTWGCKNSAQPEFPWHKNVSCIQHFDIKSFIPNKNKLPPNTFGNPEDHEKSVKNPAPSGPSRSSGKSGRSRGSYNTETRSYPQRENAVNRDGVILESPRQDSHRLQQQTRQKVAERNREADENEARENERRDRDTQAEQENLRRYTEALESIGKSERKRRSRK</sequence>
<reference evidence="2 3" key="1">
    <citation type="submission" date="2017-12" db="EMBL/GenBank/DDBJ databases">
        <title>Comparative genomics of Botrytis spp.</title>
        <authorList>
            <person name="Valero-Jimenez C.A."/>
            <person name="Tapia P."/>
            <person name="Veloso J."/>
            <person name="Silva-Moreno E."/>
            <person name="Staats M."/>
            <person name="Valdes J.H."/>
            <person name="Van Kan J.A.L."/>
        </authorList>
    </citation>
    <scope>NUCLEOTIDE SEQUENCE [LARGE SCALE GENOMIC DNA]</scope>
    <source>
        <strain evidence="2 3">Be9601</strain>
    </source>
</reference>
<evidence type="ECO:0000313" key="3">
    <source>
        <dbReference type="Proteomes" id="UP000297229"/>
    </source>
</evidence>
<dbReference type="Proteomes" id="UP000297229">
    <property type="component" value="Unassembled WGS sequence"/>
</dbReference>
<name>A0A4Z1JQB4_9HELO</name>
<keyword evidence="3" id="KW-1185">Reference proteome</keyword>
<accession>A0A4Z1JQB4</accession>
<dbReference type="AlphaFoldDB" id="A0A4Z1JQB4"/>
<proteinExistence type="predicted"/>
<evidence type="ECO:0000313" key="2">
    <source>
        <dbReference type="EMBL" id="TGO73412.1"/>
    </source>
</evidence>
<dbReference type="OrthoDB" id="3564060at2759"/>
<feature type="compositionally biased region" description="Polar residues" evidence="1">
    <location>
        <begin position="362"/>
        <end position="371"/>
    </location>
</feature>
<feature type="compositionally biased region" description="Low complexity" evidence="1">
    <location>
        <begin position="347"/>
        <end position="361"/>
    </location>
</feature>
<dbReference type="EMBL" id="PQXM01000361">
    <property type="protein sequence ID" value="TGO73412.1"/>
    <property type="molecule type" value="Genomic_DNA"/>
</dbReference>
<protein>
    <submittedName>
        <fullName evidence="2">Uncharacterized protein</fullName>
    </submittedName>
</protein>
<gene>
    <name evidence="2" type="ORF">BELL_0363g00050</name>
</gene>
<evidence type="ECO:0000256" key="1">
    <source>
        <dbReference type="SAM" id="MobiDB-lite"/>
    </source>
</evidence>
<feature type="region of interest" description="Disordered" evidence="1">
    <location>
        <begin position="324"/>
        <end position="451"/>
    </location>
</feature>
<feature type="compositionally biased region" description="Basic and acidic residues" evidence="1">
    <location>
        <begin position="400"/>
        <end position="435"/>
    </location>
</feature>
<organism evidence="2 3">
    <name type="scientific">Botrytis elliptica</name>
    <dbReference type="NCBI Taxonomy" id="278938"/>
    <lineage>
        <taxon>Eukaryota</taxon>
        <taxon>Fungi</taxon>
        <taxon>Dikarya</taxon>
        <taxon>Ascomycota</taxon>
        <taxon>Pezizomycotina</taxon>
        <taxon>Leotiomycetes</taxon>
        <taxon>Helotiales</taxon>
        <taxon>Sclerotiniaceae</taxon>
        <taxon>Botrytis</taxon>
    </lineage>
</organism>